<dbReference type="GeneID" id="55987740"/>
<organism evidence="2 3">
    <name type="scientific">Talaromyces rugulosus</name>
    <name type="common">Penicillium rugulosum</name>
    <dbReference type="NCBI Taxonomy" id="121627"/>
    <lineage>
        <taxon>Eukaryota</taxon>
        <taxon>Fungi</taxon>
        <taxon>Dikarya</taxon>
        <taxon>Ascomycota</taxon>
        <taxon>Pezizomycotina</taxon>
        <taxon>Eurotiomycetes</taxon>
        <taxon>Eurotiomycetidae</taxon>
        <taxon>Eurotiales</taxon>
        <taxon>Trichocomaceae</taxon>
        <taxon>Talaromyces</taxon>
        <taxon>Talaromyces sect. Islandici</taxon>
    </lineage>
</organism>
<dbReference type="EMBL" id="CP055898">
    <property type="protein sequence ID" value="QKX53149.1"/>
    <property type="molecule type" value="Genomic_DNA"/>
</dbReference>
<dbReference type="Proteomes" id="UP000509510">
    <property type="component" value="Chromosome I"/>
</dbReference>
<gene>
    <name evidence="2" type="ORF">TRUGW13939_00225</name>
</gene>
<feature type="compositionally biased region" description="Basic residues" evidence="1">
    <location>
        <begin position="58"/>
        <end position="67"/>
    </location>
</feature>
<dbReference type="KEGG" id="trg:TRUGW13939_00225"/>
<dbReference type="PANTHER" id="PTHR38791:SF13">
    <property type="entry name" value="ZN(2)-C6 FUNGAL-TYPE DOMAIN-CONTAINING PROTEIN"/>
    <property type="match status" value="1"/>
</dbReference>
<protein>
    <recommendedName>
        <fullName evidence="4">Zn(2)-C6 fungal-type domain-containing protein</fullName>
    </recommendedName>
</protein>
<sequence>MSVGQAVTVVLVENGACDLARPACGQCLRKGLQCPGYRDEATTRFRIENASSLMTSLSRRKHKRKTGGHGVSNTINKDQNQSTIGYYVANGYQMGASSISIPHPLSESWDVHFLPLFLAGVGPANYISRDIYGVIPRLVAQANPTSALYHACNAVAGSFLARKTRSISAVPNHARAYGTALAKIRTALHHPHDVKSDNTLLAIWILGLYEFIQNRQDNICSSAWLSHIRVTRHLIGLRGPEQFSRQDARDLFLAILSNTEIQAYMLGKEWEEAPIWFKHFHKYCDASEYPSFQTCDFCHQCSRLCGRIQSLLKRGQPDEILANVPSILRDVEAVENNMPRLSNLQTVINSQLVSYHGRYCGGALILQIVFRMRVSYHLLAFLQRVSHLSLYLGNQKDIYKDIQTRCIQEMHALAERILRLYSDRVAPPLAHENGTNLDHLTKSSATERAGQTEKFQTVRFAIDFDNLADGNSTLLVSYHHSGIDVTRLTFDCL</sequence>
<accession>A0A7H8QGU0</accession>
<reference evidence="3" key="1">
    <citation type="submission" date="2020-06" db="EMBL/GenBank/DDBJ databases">
        <title>A chromosome-scale genome assembly of Talaromyces rugulosus W13939.</title>
        <authorList>
            <person name="Wang B."/>
            <person name="Guo L."/>
            <person name="Ye K."/>
            <person name="Wang L."/>
        </authorList>
    </citation>
    <scope>NUCLEOTIDE SEQUENCE [LARGE SCALE GENOMIC DNA]</scope>
    <source>
        <strain evidence="3">W13939</strain>
    </source>
</reference>
<dbReference type="PANTHER" id="PTHR38791">
    <property type="entry name" value="ZN(II)2CYS6 TRANSCRIPTION FACTOR (EUROFUNG)-RELATED-RELATED"/>
    <property type="match status" value="1"/>
</dbReference>
<evidence type="ECO:0008006" key="4">
    <source>
        <dbReference type="Google" id="ProtNLM"/>
    </source>
</evidence>
<feature type="region of interest" description="Disordered" evidence="1">
    <location>
        <begin position="56"/>
        <end position="75"/>
    </location>
</feature>
<dbReference type="InterPro" id="IPR021858">
    <property type="entry name" value="Fun_TF"/>
</dbReference>
<dbReference type="Pfam" id="PF11951">
    <property type="entry name" value="Fungal_trans_2"/>
    <property type="match status" value="1"/>
</dbReference>
<evidence type="ECO:0000256" key="1">
    <source>
        <dbReference type="SAM" id="MobiDB-lite"/>
    </source>
</evidence>
<dbReference type="RefSeq" id="XP_035339328.1">
    <property type="nucleotide sequence ID" value="XM_035483435.1"/>
</dbReference>
<dbReference type="AlphaFoldDB" id="A0A7H8QGU0"/>
<dbReference type="InterPro" id="IPR053175">
    <property type="entry name" value="DHMBA_Reg_Transcription_Factor"/>
</dbReference>
<name>A0A7H8QGU0_TALRU</name>
<dbReference type="OrthoDB" id="4491390at2759"/>
<evidence type="ECO:0000313" key="2">
    <source>
        <dbReference type="EMBL" id="QKX53149.1"/>
    </source>
</evidence>
<keyword evidence="3" id="KW-1185">Reference proteome</keyword>
<proteinExistence type="predicted"/>
<evidence type="ECO:0000313" key="3">
    <source>
        <dbReference type="Proteomes" id="UP000509510"/>
    </source>
</evidence>